<dbReference type="OrthoDB" id="2434878at2759"/>
<accession>A0A9N9CEA1</accession>
<organism evidence="1 2">
    <name type="scientific">Ambispora leptoticha</name>
    <dbReference type="NCBI Taxonomy" id="144679"/>
    <lineage>
        <taxon>Eukaryota</taxon>
        <taxon>Fungi</taxon>
        <taxon>Fungi incertae sedis</taxon>
        <taxon>Mucoromycota</taxon>
        <taxon>Glomeromycotina</taxon>
        <taxon>Glomeromycetes</taxon>
        <taxon>Archaeosporales</taxon>
        <taxon>Ambisporaceae</taxon>
        <taxon>Ambispora</taxon>
    </lineage>
</organism>
<dbReference type="AlphaFoldDB" id="A0A9N9CEA1"/>
<evidence type="ECO:0000313" key="1">
    <source>
        <dbReference type="EMBL" id="CAG8598311.1"/>
    </source>
</evidence>
<dbReference type="EMBL" id="CAJVPS010004049">
    <property type="protein sequence ID" value="CAG8598311.1"/>
    <property type="molecule type" value="Genomic_DNA"/>
</dbReference>
<evidence type="ECO:0000313" key="2">
    <source>
        <dbReference type="Proteomes" id="UP000789508"/>
    </source>
</evidence>
<sequence length="45" mass="5342">MKEMYLTSVNLFWKQVQTDEEVAVALAEYQRKRVYIDLKMSAVES</sequence>
<name>A0A9N9CEA1_9GLOM</name>
<dbReference type="Proteomes" id="UP000789508">
    <property type="component" value="Unassembled WGS sequence"/>
</dbReference>
<protein>
    <submittedName>
        <fullName evidence="1">12710_t:CDS:1</fullName>
    </submittedName>
</protein>
<keyword evidence="2" id="KW-1185">Reference proteome</keyword>
<proteinExistence type="predicted"/>
<gene>
    <name evidence="1" type="ORF">ALEPTO_LOCUS8023</name>
</gene>
<comment type="caution">
    <text evidence="1">The sequence shown here is derived from an EMBL/GenBank/DDBJ whole genome shotgun (WGS) entry which is preliminary data.</text>
</comment>
<reference evidence="1" key="1">
    <citation type="submission" date="2021-06" db="EMBL/GenBank/DDBJ databases">
        <authorList>
            <person name="Kallberg Y."/>
            <person name="Tangrot J."/>
            <person name="Rosling A."/>
        </authorList>
    </citation>
    <scope>NUCLEOTIDE SEQUENCE</scope>
    <source>
        <strain evidence="1">FL130A</strain>
    </source>
</reference>